<name>A0A835DY50_9POAL</name>
<evidence type="ECO:0000313" key="6">
    <source>
        <dbReference type="Proteomes" id="UP000636709"/>
    </source>
</evidence>
<evidence type="ECO:0000256" key="1">
    <source>
        <dbReference type="ARBA" id="ARBA00009995"/>
    </source>
</evidence>
<keyword evidence="4" id="KW-1133">Transmembrane helix</keyword>
<dbReference type="Gene3D" id="3.40.50.2000">
    <property type="entry name" value="Glycogen Phosphorylase B"/>
    <property type="match status" value="4"/>
</dbReference>
<dbReference type="Proteomes" id="UP000636709">
    <property type="component" value="Unassembled WGS sequence"/>
</dbReference>
<keyword evidence="6" id="KW-1185">Reference proteome</keyword>
<proteinExistence type="inferred from homology"/>
<evidence type="ECO:0008006" key="7">
    <source>
        <dbReference type="Google" id="ProtNLM"/>
    </source>
</evidence>
<gene>
    <name evidence="5" type="ORF">HU200_062721</name>
</gene>
<dbReference type="GO" id="GO:0035251">
    <property type="term" value="F:UDP-glucosyltransferase activity"/>
    <property type="evidence" value="ECO:0007669"/>
    <property type="project" value="TreeGrafter"/>
</dbReference>
<sequence length="418" mass="45684">MASGDEQRPLHLLFFPYIAPGHLIAVADMAALFASRGVRCTIMTTPVNAAVIRSAVDQTNDASRGTGAPVVDISTVPIPDVGLPPGVESVADVSSEADILKSLEAVRLLREPFDRFLAEHHPDAAIADSFYSMFARACKDSLLRNNPLEGLVAPDDPVSLPGLPHRVALWRSQVTDPRKNELQWNFDKLVHAADQRSYGEIFNSFAELEPDYVEHYRTVLGRRVWLVGPVALAATKVLPASRCGLAPEANRCLRWLDEKPDGSVVYISFGTLAHFTAAELRERLILSHSAVGAFVTHCGWNSVLEALSAGVPLVTWPRHADQFYNQKLLVEVLKVGVGVGSGAYASKIEDRGEVISGQKIAKAIDGVMGDGEQAEEIRKKAIELRAKAWNAIEKGGSWYDDVQQLINELMAHRKSFHA</sequence>
<keyword evidence="4" id="KW-0812">Transmembrane</keyword>
<evidence type="ECO:0000256" key="4">
    <source>
        <dbReference type="SAM" id="Phobius"/>
    </source>
</evidence>
<accession>A0A835DY50</accession>
<evidence type="ECO:0000313" key="5">
    <source>
        <dbReference type="EMBL" id="KAF8652522.1"/>
    </source>
</evidence>
<dbReference type="PANTHER" id="PTHR48047:SF45">
    <property type="entry name" value="SCOPOLETIN GLUCOSYLTRANSFERASE-LIKE"/>
    <property type="match status" value="1"/>
</dbReference>
<dbReference type="Pfam" id="PF00201">
    <property type="entry name" value="UDPGT"/>
    <property type="match status" value="1"/>
</dbReference>
<dbReference type="InterPro" id="IPR002213">
    <property type="entry name" value="UDP_glucos_trans"/>
</dbReference>
<evidence type="ECO:0000256" key="2">
    <source>
        <dbReference type="ARBA" id="ARBA00022676"/>
    </source>
</evidence>
<keyword evidence="3" id="KW-0808">Transferase</keyword>
<comment type="caution">
    <text evidence="5">The sequence shown here is derived from an EMBL/GenBank/DDBJ whole genome shotgun (WGS) entry which is preliminary data.</text>
</comment>
<organism evidence="5 6">
    <name type="scientific">Digitaria exilis</name>
    <dbReference type="NCBI Taxonomy" id="1010633"/>
    <lineage>
        <taxon>Eukaryota</taxon>
        <taxon>Viridiplantae</taxon>
        <taxon>Streptophyta</taxon>
        <taxon>Embryophyta</taxon>
        <taxon>Tracheophyta</taxon>
        <taxon>Spermatophyta</taxon>
        <taxon>Magnoliopsida</taxon>
        <taxon>Liliopsida</taxon>
        <taxon>Poales</taxon>
        <taxon>Poaceae</taxon>
        <taxon>PACMAD clade</taxon>
        <taxon>Panicoideae</taxon>
        <taxon>Panicodae</taxon>
        <taxon>Paniceae</taxon>
        <taxon>Anthephorinae</taxon>
        <taxon>Digitaria</taxon>
    </lineage>
</organism>
<keyword evidence="2" id="KW-0328">Glycosyltransferase</keyword>
<dbReference type="SUPFAM" id="SSF53756">
    <property type="entry name" value="UDP-Glycosyltransferase/glycogen phosphorylase"/>
    <property type="match status" value="1"/>
</dbReference>
<evidence type="ECO:0000256" key="3">
    <source>
        <dbReference type="ARBA" id="ARBA00022679"/>
    </source>
</evidence>
<dbReference type="CDD" id="cd03784">
    <property type="entry name" value="GT1_Gtf-like"/>
    <property type="match status" value="1"/>
</dbReference>
<keyword evidence="4" id="KW-0472">Membrane</keyword>
<reference evidence="5" key="1">
    <citation type="submission" date="2020-07" db="EMBL/GenBank/DDBJ databases">
        <title>Genome sequence and genetic diversity analysis of an under-domesticated orphan crop, white fonio (Digitaria exilis).</title>
        <authorList>
            <person name="Bennetzen J.L."/>
            <person name="Chen S."/>
            <person name="Ma X."/>
            <person name="Wang X."/>
            <person name="Yssel A.E.J."/>
            <person name="Chaluvadi S.R."/>
            <person name="Johnson M."/>
            <person name="Gangashetty P."/>
            <person name="Hamidou F."/>
            <person name="Sanogo M.D."/>
            <person name="Zwaenepoel A."/>
            <person name="Wallace J."/>
            <person name="Van De Peer Y."/>
            <person name="Van Deynze A."/>
        </authorList>
    </citation>
    <scope>NUCLEOTIDE SEQUENCE</scope>
    <source>
        <tissue evidence="5">Leaves</tissue>
    </source>
</reference>
<feature type="transmembrane region" description="Helical" evidence="4">
    <location>
        <begin position="12"/>
        <end position="34"/>
    </location>
</feature>
<dbReference type="EMBL" id="JACEFO010002655">
    <property type="protein sequence ID" value="KAF8652522.1"/>
    <property type="molecule type" value="Genomic_DNA"/>
</dbReference>
<dbReference type="PANTHER" id="PTHR48047">
    <property type="entry name" value="GLYCOSYLTRANSFERASE"/>
    <property type="match status" value="1"/>
</dbReference>
<dbReference type="AlphaFoldDB" id="A0A835DY50"/>
<dbReference type="OrthoDB" id="731962at2759"/>
<protein>
    <recommendedName>
        <fullName evidence="7">Glycosyltransferase</fullName>
    </recommendedName>
</protein>
<comment type="similarity">
    <text evidence="1">Belongs to the UDP-glycosyltransferase family.</text>
</comment>